<dbReference type="RefSeq" id="WP_036691594.1">
    <property type="nucleotide sequence ID" value="NZ_JNVM01000040.1"/>
</dbReference>
<reference evidence="3 4" key="1">
    <citation type="submission" date="2014-06" db="EMBL/GenBank/DDBJ databases">
        <title>Draft genome sequence of Paenibacillus sp. MSt1.</title>
        <authorList>
            <person name="Aw Y.K."/>
            <person name="Ong K.S."/>
            <person name="Gan H.M."/>
            <person name="Lee S.M."/>
        </authorList>
    </citation>
    <scope>NUCLEOTIDE SEQUENCE [LARGE SCALE GENOMIC DNA]</scope>
    <source>
        <strain evidence="3 4">MSt1</strain>
    </source>
</reference>
<feature type="domain" description="Phage terminase large subunit GpA ATPase" evidence="1">
    <location>
        <begin position="39"/>
        <end position="281"/>
    </location>
</feature>
<evidence type="ECO:0000313" key="4">
    <source>
        <dbReference type="Proteomes" id="UP000028123"/>
    </source>
</evidence>
<dbReference type="HAMAP" id="MF_04144">
    <property type="entry name" value="TERL_LAMBDA"/>
    <property type="match status" value="1"/>
</dbReference>
<dbReference type="InterPro" id="IPR008866">
    <property type="entry name" value="Phage_lambda_GpA-like"/>
</dbReference>
<comment type="caution">
    <text evidence="3">The sequence shown here is derived from an EMBL/GenBank/DDBJ whole genome shotgun (WGS) entry which is preliminary data.</text>
</comment>
<feature type="domain" description="Terminase large subunit GpA endonuclease" evidence="2">
    <location>
        <begin position="304"/>
        <end position="585"/>
    </location>
</feature>
<dbReference type="InterPro" id="IPR051220">
    <property type="entry name" value="TFA_Chaperone"/>
</dbReference>
<dbReference type="Proteomes" id="UP000028123">
    <property type="component" value="Unassembled WGS sequence"/>
</dbReference>
<dbReference type="AlphaFoldDB" id="A0A081NV46"/>
<sequence length="620" mass="70724">MKTKTRNLFRRIVRAVAPPPKLTISEWADQFRRLSSETAAEPGQWRTDRAPYQREPMDSITDPRIEKVVLMWSSQVGKSEIINNTIGYFIDIDPGPLLMIQPTIDIAQDYSKRRISPMIKDTEVLSQKVADSKTRDLNNTILMKVFPGGFLAMAGANSPAGLASRPIRILLCDEVDRYPDSAGSEGDPISLGEKRTVTFWNRKKLFVSTPTIKGASRIEQEYEMGTQEKWSIECPSCGAYHPIVLRDIRFDHEVHETGGRKIYQVYDIWWRCPSCFQDFDEYTMKRQPAKWIAENPVALENRVRSFWLNAFVSPWYSWKQIIQEFLESKNDPEKLKVFMNTVLGESWEDRGEQMEEDVLLKRREDYGPTELPDGVLLLTAGVDTQDDRLEYEIVGWGHGHESWGIEYGVIIGKPDDSKTWQQLDDVLDKVYRFEDGKGLKVACSCIDSGGHFTTEVYKYSKRNEHRRMIAIKGQGGPGIPLIHKISRNNKENAIVVILGVDDGKSSIYSAVKVKEPGPKYCHFPIGDSRGYDRFYFQGLLSEKLVPRKKNGVTRYSWEKISSSARNEALDTRNYATAAREMLKPNYDALERRLKGTAALPAVPSKKLTAAKGLVKKSDVW</sequence>
<dbReference type="EMBL" id="JNVM01000040">
    <property type="protein sequence ID" value="KEQ22319.1"/>
    <property type="molecule type" value="Genomic_DNA"/>
</dbReference>
<evidence type="ECO:0000259" key="2">
    <source>
        <dbReference type="Pfam" id="PF20454"/>
    </source>
</evidence>
<gene>
    <name evidence="3" type="ORF">ET33_26480</name>
</gene>
<dbReference type="PANTHER" id="PTHR34413">
    <property type="entry name" value="PROPHAGE TAIL FIBER ASSEMBLY PROTEIN HOMOLOG TFAE-RELATED-RELATED"/>
    <property type="match status" value="1"/>
</dbReference>
<name>A0A081NV46_9BACL</name>
<dbReference type="InterPro" id="IPR046453">
    <property type="entry name" value="GpA_ATPase"/>
</dbReference>
<dbReference type="GO" id="GO:0004519">
    <property type="term" value="F:endonuclease activity"/>
    <property type="evidence" value="ECO:0007669"/>
    <property type="project" value="InterPro"/>
</dbReference>
<evidence type="ECO:0000313" key="3">
    <source>
        <dbReference type="EMBL" id="KEQ22319.1"/>
    </source>
</evidence>
<keyword evidence="4" id="KW-1185">Reference proteome</keyword>
<protein>
    <submittedName>
        <fullName evidence="3">Terminase</fullName>
    </submittedName>
</protein>
<dbReference type="Gene3D" id="3.40.50.300">
    <property type="entry name" value="P-loop containing nucleotide triphosphate hydrolases"/>
    <property type="match status" value="1"/>
</dbReference>
<dbReference type="Pfam" id="PF20454">
    <property type="entry name" value="GpA_nuclease"/>
    <property type="match status" value="1"/>
</dbReference>
<organism evidence="3 4">
    <name type="scientific">Paenibacillus tyrfis</name>
    <dbReference type="NCBI Taxonomy" id="1501230"/>
    <lineage>
        <taxon>Bacteria</taxon>
        <taxon>Bacillati</taxon>
        <taxon>Bacillota</taxon>
        <taxon>Bacilli</taxon>
        <taxon>Bacillales</taxon>
        <taxon>Paenibacillaceae</taxon>
        <taxon>Paenibacillus</taxon>
    </lineage>
</organism>
<dbReference type="InterPro" id="IPR027417">
    <property type="entry name" value="P-loop_NTPase"/>
</dbReference>
<evidence type="ECO:0000259" key="1">
    <source>
        <dbReference type="Pfam" id="PF05876"/>
    </source>
</evidence>
<dbReference type="GO" id="GO:0005524">
    <property type="term" value="F:ATP binding"/>
    <property type="evidence" value="ECO:0007669"/>
    <property type="project" value="InterPro"/>
</dbReference>
<dbReference type="PANTHER" id="PTHR34413:SF2">
    <property type="entry name" value="PROPHAGE TAIL FIBER ASSEMBLY PROTEIN HOMOLOG TFAE-RELATED"/>
    <property type="match status" value="1"/>
</dbReference>
<dbReference type="InterPro" id="IPR046454">
    <property type="entry name" value="GpA_endonuclease"/>
</dbReference>
<dbReference type="GO" id="GO:0016887">
    <property type="term" value="F:ATP hydrolysis activity"/>
    <property type="evidence" value="ECO:0007669"/>
    <property type="project" value="InterPro"/>
</dbReference>
<proteinExistence type="inferred from homology"/>
<accession>A0A081NV46</accession>
<dbReference type="Pfam" id="PF05876">
    <property type="entry name" value="GpA_ATPase"/>
    <property type="match status" value="1"/>
</dbReference>
<dbReference type="eggNOG" id="COG5525">
    <property type="taxonomic scope" value="Bacteria"/>
</dbReference>